<dbReference type="PROSITE" id="PS50294">
    <property type="entry name" value="WD_REPEATS_REGION"/>
    <property type="match status" value="4"/>
</dbReference>
<dbReference type="FunFam" id="2.130.10.10:FF:000069">
    <property type="entry name" value="WD repeat domain 33"/>
    <property type="match status" value="1"/>
</dbReference>
<feature type="region of interest" description="Disordered" evidence="10">
    <location>
        <begin position="566"/>
        <end position="686"/>
    </location>
</feature>
<feature type="repeat" description="WD" evidence="8">
    <location>
        <begin position="300"/>
        <end position="341"/>
    </location>
</feature>
<evidence type="ECO:0000256" key="9">
    <source>
        <dbReference type="RuleBase" id="RU369034"/>
    </source>
</evidence>
<evidence type="ECO:0000256" key="2">
    <source>
        <dbReference type="ARBA" id="ARBA00022574"/>
    </source>
</evidence>
<proteinExistence type="predicted"/>
<feature type="repeat" description="WD" evidence="8">
    <location>
        <begin position="389"/>
        <end position="421"/>
    </location>
</feature>
<feature type="compositionally biased region" description="Low complexity" evidence="10">
    <location>
        <begin position="477"/>
        <end position="486"/>
    </location>
</feature>
<evidence type="ECO:0000313" key="12">
    <source>
        <dbReference type="Proteomes" id="UP001219933"/>
    </source>
</evidence>
<keyword evidence="4" id="KW-0677">Repeat</keyword>
<dbReference type="InterPro" id="IPR001680">
    <property type="entry name" value="WD40_rpt"/>
</dbReference>
<keyword evidence="12" id="KW-1185">Reference proteome</keyword>
<feature type="region of interest" description="Disordered" evidence="10">
    <location>
        <begin position="427"/>
        <end position="537"/>
    </location>
</feature>
<feature type="repeat" description="WD" evidence="8">
    <location>
        <begin position="175"/>
        <end position="207"/>
    </location>
</feature>
<comment type="function">
    <text evidence="6">Required for 3'-end cleavage and polyadenylation of pre-mRNAs. Also involved in chromosome segregation where it has a role in chromosome attachment to the mitotic spindle.</text>
</comment>
<dbReference type="Pfam" id="PF00400">
    <property type="entry name" value="WD40"/>
    <property type="match status" value="5"/>
</dbReference>
<dbReference type="Proteomes" id="UP001219933">
    <property type="component" value="Chromosome 2"/>
</dbReference>
<evidence type="ECO:0000256" key="3">
    <source>
        <dbReference type="ARBA" id="ARBA00022664"/>
    </source>
</evidence>
<name>A0AAF0EXU4_9BASI</name>
<feature type="compositionally biased region" description="Basic and acidic residues" evidence="10">
    <location>
        <begin position="489"/>
        <end position="511"/>
    </location>
</feature>
<dbReference type="PANTHER" id="PTHR22836">
    <property type="entry name" value="WD40 REPEAT PROTEIN"/>
    <property type="match status" value="1"/>
</dbReference>
<keyword evidence="2 8" id="KW-0853">WD repeat</keyword>
<reference evidence="11" key="1">
    <citation type="submission" date="2023-03" db="EMBL/GenBank/DDBJ databases">
        <title>Mating type loci evolution in Malassezia.</title>
        <authorList>
            <person name="Coelho M.A."/>
        </authorList>
    </citation>
    <scope>NUCLEOTIDE SEQUENCE</scope>
    <source>
        <strain evidence="11">CBS 11721</strain>
    </source>
</reference>
<sequence length="686" mass="74863">MSISVVAPAPGAEVVQSAQENVPTRTPRWRPTKYKDAPRPPVPDTIDLEEAAATATAIAAGYEGRKVRRYLHRRTIDYWATVPQLERVRRNRGTVRNDVFLRPSPHQVIGLLPPAGYIESATSVAPVLVHTSTNKIRCPVNVVRWLPEGRRLVTGSTSGEFTLWNALTFNFETILQAHESAVRAMEWSNSGAWLVSADQNGQIKYFQSNMNNLQAFVGHHDAIRDLSFAPDDQRFITASDDSTLRIWRFDEAQEESTLKGHGWEVKCVDWHPTQALIVSGSKDNLVKFWDPRFGTDLGTYHGHKNTVQACKWHAGGNLVATASRDQSIKVYDIRAMNELYTLRGQAKEVCSLDWHPIHHDLLVSGGSEGAMQYWSLRAPNPEEAIHTVEDAHESNVWSIQWHPFGHLLCSGSNDHTTRFWSRTRPGELVEGAGDDERWEPTTTWDDEVIPGLTGHASGSREADDHIPGIGSSRAEPEPALEVEAPARWGRSEQRDQRDEAPKRERPSDSRPKWGRNAAQEHASAPAPAPTQAPMPAPMHAQIPAMAPQHVQAAPLAAAHAPAYPQTMAQHPPSYGQGPYGQAPAYGGAQYGTHYNAPGQYGAADAYGAPGPYGGGAPGAFGGAGPYSGAPTPYGAPGPYGAYGAPAAPSYGSGPYGAQQHQAQSGRPRDGRRGGQKRNRTKPGGWY</sequence>
<dbReference type="InterPro" id="IPR036322">
    <property type="entry name" value="WD40_repeat_dom_sf"/>
</dbReference>
<evidence type="ECO:0000256" key="1">
    <source>
        <dbReference type="ARBA" id="ARBA00004123"/>
    </source>
</evidence>
<feature type="compositionally biased region" description="Pro residues" evidence="10">
    <location>
        <begin position="526"/>
        <end position="536"/>
    </location>
</feature>
<accession>A0AAF0EXU4</accession>
<dbReference type="SUPFAM" id="SSF50978">
    <property type="entry name" value="WD40 repeat-like"/>
    <property type="match status" value="1"/>
</dbReference>
<dbReference type="PRINTS" id="PR00320">
    <property type="entry name" value="GPROTEINBRPT"/>
</dbReference>
<evidence type="ECO:0000256" key="4">
    <source>
        <dbReference type="ARBA" id="ARBA00022737"/>
    </source>
</evidence>
<feature type="compositionally biased region" description="Gly residues" evidence="10">
    <location>
        <begin position="610"/>
        <end position="625"/>
    </location>
</feature>
<dbReference type="Gene3D" id="2.130.10.10">
    <property type="entry name" value="YVTN repeat-like/Quinoprotein amine dehydrogenase"/>
    <property type="match status" value="3"/>
</dbReference>
<organism evidence="11 12">
    <name type="scientific">Malassezia cuniculi</name>
    <dbReference type="NCBI Taxonomy" id="948313"/>
    <lineage>
        <taxon>Eukaryota</taxon>
        <taxon>Fungi</taxon>
        <taxon>Dikarya</taxon>
        <taxon>Basidiomycota</taxon>
        <taxon>Ustilaginomycotina</taxon>
        <taxon>Malasseziomycetes</taxon>
        <taxon>Malasseziales</taxon>
        <taxon>Malasseziaceae</taxon>
        <taxon>Malassezia</taxon>
    </lineage>
</organism>
<gene>
    <name evidence="11" type="primary">PFS2</name>
    <name evidence="11" type="ORF">MCUN1_001528</name>
</gene>
<evidence type="ECO:0000256" key="10">
    <source>
        <dbReference type="SAM" id="MobiDB-lite"/>
    </source>
</evidence>
<keyword evidence="5 9" id="KW-0539">Nucleus</keyword>
<dbReference type="CDD" id="cd00200">
    <property type="entry name" value="WD40"/>
    <property type="match status" value="1"/>
</dbReference>
<evidence type="ECO:0000256" key="6">
    <source>
        <dbReference type="ARBA" id="ARBA00025498"/>
    </source>
</evidence>
<evidence type="ECO:0000256" key="5">
    <source>
        <dbReference type="ARBA" id="ARBA00023242"/>
    </source>
</evidence>
<feature type="repeat" description="WD" evidence="8">
    <location>
        <begin position="342"/>
        <end position="384"/>
    </location>
</feature>
<dbReference type="PROSITE" id="PS50082">
    <property type="entry name" value="WD_REPEATS_2"/>
    <property type="match status" value="6"/>
</dbReference>
<dbReference type="AlphaFoldDB" id="A0AAF0EXU4"/>
<dbReference type="EMBL" id="CP119878">
    <property type="protein sequence ID" value="WFD34687.1"/>
    <property type="molecule type" value="Genomic_DNA"/>
</dbReference>
<keyword evidence="3 9" id="KW-0507">mRNA processing</keyword>
<protein>
    <recommendedName>
        <fullName evidence="7 9">Polyadenylation factor subunit 2</fullName>
    </recommendedName>
</protein>
<dbReference type="SMART" id="SM00320">
    <property type="entry name" value="WD40"/>
    <property type="match status" value="7"/>
</dbReference>
<dbReference type="InterPro" id="IPR045245">
    <property type="entry name" value="Pfs2-like"/>
</dbReference>
<dbReference type="InterPro" id="IPR015943">
    <property type="entry name" value="WD40/YVTN_repeat-like_dom_sf"/>
</dbReference>
<feature type="compositionally biased region" description="Low complexity" evidence="10">
    <location>
        <begin position="626"/>
        <end position="657"/>
    </location>
</feature>
<dbReference type="InterPro" id="IPR020472">
    <property type="entry name" value="WD40_PAC1"/>
</dbReference>
<feature type="region of interest" description="Disordered" evidence="10">
    <location>
        <begin position="16"/>
        <end position="42"/>
    </location>
</feature>
<comment type="subcellular location">
    <subcellularLocation>
        <location evidence="1 9">Nucleus</location>
    </subcellularLocation>
</comment>
<feature type="repeat" description="WD" evidence="8">
    <location>
        <begin position="216"/>
        <end position="257"/>
    </location>
</feature>
<feature type="compositionally biased region" description="Low complexity" evidence="10">
    <location>
        <begin position="574"/>
        <end position="609"/>
    </location>
</feature>
<evidence type="ECO:0000256" key="7">
    <source>
        <dbReference type="ARBA" id="ARBA00026154"/>
    </source>
</evidence>
<feature type="repeat" description="WD" evidence="8">
    <location>
        <begin position="258"/>
        <end position="299"/>
    </location>
</feature>
<dbReference type="GO" id="GO:0031124">
    <property type="term" value="P:mRNA 3'-end processing"/>
    <property type="evidence" value="ECO:0007669"/>
    <property type="project" value="UniProtKB-UniRule"/>
</dbReference>
<dbReference type="PANTHER" id="PTHR22836:SF0">
    <property type="entry name" value="PRE-MRNA 3' END PROCESSING PROTEIN WDR33"/>
    <property type="match status" value="1"/>
</dbReference>
<dbReference type="GO" id="GO:0005847">
    <property type="term" value="C:mRNA cleavage and polyadenylation specificity factor complex"/>
    <property type="evidence" value="ECO:0007669"/>
    <property type="project" value="TreeGrafter"/>
</dbReference>
<evidence type="ECO:0000313" key="11">
    <source>
        <dbReference type="EMBL" id="WFD34687.1"/>
    </source>
</evidence>
<evidence type="ECO:0000256" key="8">
    <source>
        <dbReference type="PROSITE-ProRule" id="PRU00221"/>
    </source>
</evidence>